<protein>
    <submittedName>
        <fullName evidence="2">Uncharacterized protein</fullName>
    </submittedName>
</protein>
<proteinExistence type="predicted"/>
<keyword evidence="3" id="KW-1185">Reference proteome</keyword>
<dbReference type="EMBL" id="CP001398">
    <property type="protein sequence ID" value="ACS34008.1"/>
    <property type="molecule type" value="Genomic_DNA"/>
</dbReference>
<evidence type="ECO:0000313" key="3">
    <source>
        <dbReference type="Proteomes" id="UP000001488"/>
    </source>
</evidence>
<dbReference type="Proteomes" id="UP000001488">
    <property type="component" value="Chromosome"/>
</dbReference>
<name>C5A6Z6_THEGJ</name>
<dbReference type="KEGG" id="tga:TGAM_1506"/>
<dbReference type="AlphaFoldDB" id="C5A6Z6"/>
<dbReference type="HOGENOM" id="CLU_2490621_0_0_2"/>
<feature type="coiled-coil region" evidence="1">
    <location>
        <begin position="16"/>
        <end position="43"/>
    </location>
</feature>
<organism evidence="2 3">
    <name type="scientific">Thermococcus gammatolerans (strain DSM 15229 / JCM 11827 / EJ3)</name>
    <dbReference type="NCBI Taxonomy" id="593117"/>
    <lineage>
        <taxon>Archaea</taxon>
        <taxon>Methanobacteriati</taxon>
        <taxon>Methanobacteriota</taxon>
        <taxon>Thermococci</taxon>
        <taxon>Thermococcales</taxon>
        <taxon>Thermococcaceae</taxon>
        <taxon>Thermococcus</taxon>
    </lineage>
</organism>
<evidence type="ECO:0000313" key="2">
    <source>
        <dbReference type="EMBL" id="ACS34008.1"/>
    </source>
</evidence>
<gene>
    <name evidence="2" type="ordered locus">TGAM_1506</name>
</gene>
<keyword evidence="1" id="KW-0175">Coiled coil</keyword>
<evidence type="ECO:0000256" key="1">
    <source>
        <dbReference type="SAM" id="Coils"/>
    </source>
</evidence>
<dbReference type="STRING" id="593117.TGAM_1506"/>
<sequence>MMGDVLVAFAVGRDVHLRREEEKADERNEREEYEKKLEELSKRYGIPKEKILEKWHYLEFTMEDKHIVAITFCRDWKRTKFEFFQV</sequence>
<reference evidence="2 3" key="1">
    <citation type="journal article" date="2007" name="Genome Biol.">
        <title>Genome analysis and genome-wide proteomics of Thermococcus gammatolerans, the most radioresistant organism known amongst the Archaea.</title>
        <authorList>
            <person name="Zivanovic Y."/>
            <person name="Armengaud J."/>
            <person name="Lagorce A."/>
            <person name="Leplat C."/>
            <person name="Guerin P."/>
            <person name="Dutertre M."/>
            <person name="Anthouard V."/>
            <person name="Forterre P."/>
            <person name="Wincker P."/>
            <person name="Confalonieri F."/>
        </authorList>
    </citation>
    <scope>NUCLEOTIDE SEQUENCE [LARGE SCALE GENOMIC DNA]</scope>
    <source>
        <strain evidence="3">DSM 15229 / JCM 11827 / EJ3</strain>
    </source>
</reference>
<accession>C5A6Z6</accession>
<dbReference type="PATRIC" id="fig|593117.10.peg.1508"/>
<dbReference type="PaxDb" id="593117-TGAM_1506"/>